<feature type="chain" id="PRO_5006058887" evidence="1">
    <location>
        <begin position="22"/>
        <end position="69"/>
    </location>
</feature>
<dbReference type="GeneID" id="36395997"/>
<protein>
    <submittedName>
        <fullName evidence="2">RxLR-like protein</fullName>
    </submittedName>
</protein>
<evidence type="ECO:0000313" key="2">
    <source>
        <dbReference type="EMBL" id="CEG44593.1"/>
    </source>
</evidence>
<reference evidence="3" key="1">
    <citation type="submission" date="2014-09" db="EMBL/GenBank/DDBJ databases">
        <authorList>
            <person name="Sharma Rahul"/>
            <person name="Thines Marco"/>
        </authorList>
    </citation>
    <scope>NUCLEOTIDE SEQUENCE [LARGE SCALE GENOMIC DNA]</scope>
</reference>
<proteinExistence type="predicted"/>
<feature type="signal peptide" evidence="1">
    <location>
        <begin position="1"/>
        <end position="21"/>
    </location>
</feature>
<dbReference type="AlphaFoldDB" id="A0A0P1ASB4"/>
<dbReference type="EMBL" id="CCYD01001204">
    <property type="protein sequence ID" value="CEG44593.1"/>
    <property type="molecule type" value="Genomic_DNA"/>
</dbReference>
<name>A0A0P1ASB4_PLAHL</name>
<keyword evidence="1" id="KW-0732">Signal</keyword>
<accession>A0A0P1ASB4</accession>
<sequence length="69" mass="7967">MLHRGLYLAAGLLRSLDCVQALEYRAQHLVKGSHERGKNRVLAVYFPSKQKLSEESRREFLGIHARYAK</sequence>
<dbReference type="RefSeq" id="XP_024580962.1">
    <property type="nucleotide sequence ID" value="XM_024730712.1"/>
</dbReference>
<evidence type="ECO:0000256" key="1">
    <source>
        <dbReference type="SAM" id="SignalP"/>
    </source>
</evidence>
<evidence type="ECO:0000313" key="3">
    <source>
        <dbReference type="Proteomes" id="UP000054928"/>
    </source>
</evidence>
<dbReference type="Proteomes" id="UP000054928">
    <property type="component" value="Unassembled WGS sequence"/>
</dbReference>
<organism evidence="2 3">
    <name type="scientific">Plasmopara halstedii</name>
    <name type="common">Downy mildew of sunflower</name>
    <dbReference type="NCBI Taxonomy" id="4781"/>
    <lineage>
        <taxon>Eukaryota</taxon>
        <taxon>Sar</taxon>
        <taxon>Stramenopiles</taxon>
        <taxon>Oomycota</taxon>
        <taxon>Peronosporomycetes</taxon>
        <taxon>Peronosporales</taxon>
        <taxon>Peronosporaceae</taxon>
        <taxon>Plasmopara</taxon>
    </lineage>
</organism>
<keyword evidence="3" id="KW-1185">Reference proteome</keyword>